<dbReference type="GO" id="GO:0031146">
    <property type="term" value="P:SCF-dependent proteasomal ubiquitin-dependent protein catabolic process"/>
    <property type="evidence" value="ECO:0007669"/>
    <property type="project" value="TreeGrafter"/>
</dbReference>
<dbReference type="EnsemblPlants" id="AUR62011662-RA">
    <property type="protein sequence ID" value="AUR62011662-RA:cds"/>
    <property type="gene ID" value="AUR62011662"/>
</dbReference>
<evidence type="ECO:0000313" key="2">
    <source>
        <dbReference type="Proteomes" id="UP000596660"/>
    </source>
</evidence>
<evidence type="ECO:0000313" key="1">
    <source>
        <dbReference type="EnsemblPlants" id="AUR62011662-RA:cds"/>
    </source>
</evidence>
<dbReference type="SUPFAM" id="SSF52047">
    <property type="entry name" value="RNI-like"/>
    <property type="match status" value="1"/>
</dbReference>
<dbReference type="InterPro" id="IPR032675">
    <property type="entry name" value="LRR_dom_sf"/>
</dbReference>
<dbReference type="Gene3D" id="3.80.10.10">
    <property type="entry name" value="Ribonuclease Inhibitor"/>
    <property type="match status" value="2"/>
</dbReference>
<sequence length="213" mass="23800">MLSNVEISDEFLVSITEARISLSCLILAFCEGYTFSGISRLLQHSSHSLKSLALGGVEFLTDEHIEYLSSFLQNLTSIKLCCCSNLSDSAFVMITQRCPRLCHFAMTGSSLGREEYTYDGLLKKNRAIKYLDLSLHKNFSPTALKRLLNVCPEVEKLDLSYCLFLLHDQLNVPDILECNRSLVKLDLTGSDHVKDYGKDMGVTALSVRGVDCE</sequence>
<keyword evidence="2" id="KW-1185">Reference proteome</keyword>
<proteinExistence type="predicted"/>
<dbReference type="InterPro" id="IPR006553">
    <property type="entry name" value="Leu-rich_rpt_Cys-con_subtyp"/>
</dbReference>
<dbReference type="AlphaFoldDB" id="A0A803LEQ6"/>
<organism evidence="1 2">
    <name type="scientific">Chenopodium quinoa</name>
    <name type="common">Quinoa</name>
    <dbReference type="NCBI Taxonomy" id="63459"/>
    <lineage>
        <taxon>Eukaryota</taxon>
        <taxon>Viridiplantae</taxon>
        <taxon>Streptophyta</taxon>
        <taxon>Embryophyta</taxon>
        <taxon>Tracheophyta</taxon>
        <taxon>Spermatophyta</taxon>
        <taxon>Magnoliopsida</taxon>
        <taxon>eudicotyledons</taxon>
        <taxon>Gunneridae</taxon>
        <taxon>Pentapetalae</taxon>
        <taxon>Caryophyllales</taxon>
        <taxon>Chenopodiaceae</taxon>
        <taxon>Chenopodioideae</taxon>
        <taxon>Atripliceae</taxon>
        <taxon>Chenopodium</taxon>
    </lineage>
</organism>
<dbReference type="Gramene" id="AUR62011662-RA">
    <property type="protein sequence ID" value="AUR62011662-RA:cds"/>
    <property type="gene ID" value="AUR62011662"/>
</dbReference>
<dbReference type="Proteomes" id="UP000596660">
    <property type="component" value="Unplaced"/>
</dbReference>
<name>A0A803LEQ6_CHEQI</name>
<dbReference type="PANTHER" id="PTHR13318:SF95">
    <property type="entry name" value="F-BOX PROTEIN YLR352W"/>
    <property type="match status" value="1"/>
</dbReference>
<accession>A0A803LEQ6</accession>
<reference evidence="1" key="2">
    <citation type="submission" date="2021-03" db="UniProtKB">
        <authorList>
            <consortium name="EnsemblPlants"/>
        </authorList>
    </citation>
    <scope>IDENTIFICATION</scope>
</reference>
<protein>
    <submittedName>
        <fullName evidence="1">Uncharacterized protein</fullName>
    </submittedName>
</protein>
<dbReference type="SMART" id="SM00367">
    <property type="entry name" value="LRR_CC"/>
    <property type="match status" value="3"/>
</dbReference>
<dbReference type="PANTHER" id="PTHR13318">
    <property type="entry name" value="PARTNER OF PAIRED, ISOFORM B-RELATED"/>
    <property type="match status" value="1"/>
</dbReference>
<dbReference type="GO" id="GO:0019005">
    <property type="term" value="C:SCF ubiquitin ligase complex"/>
    <property type="evidence" value="ECO:0007669"/>
    <property type="project" value="TreeGrafter"/>
</dbReference>
<reference evidence="1" key="1">
    <citation type="journal article" date="2017" name="Nature">
        <title>The genome of Chenopodium quinoa.</title>
        <authorList>
            <person name="Jarvis D.E."/>
            <person name="Ho Y.S."/>
            <person name="Lightfoot D.J."/>
            <person name="Schmoeckel S.M."/>
            <person name="Li B."/>
            <person name="Borm T.J.A."/>
            <person name="Ohyanagi H."/>
            <person name="Mineta K."/>
            <person name="Michell C.T."/>
            <person name="Saber N."/>
            <person name="Kharbatia N.M."/>
            <person name="Rupper R.R."/>
            <person name="Sharp A.R."/>
            <person name="Dally N."/>
            <person name="Boughton B.A."/>
            <person name="Woo Y.H."/>
            <person name="Gao G."/>
            <person name="Schijlen E.G.W.M."/>
            <person name="Guo X."/>
            <person name="Momin A.A."/>
            <person name="Negrao S."/>
            <person name="Al-Babili S."/>
            <person name="Gehring C."/>
            <person name="Roessner U."/>
            <person name="Jung C."/>
            <person name="Murphy K."/>
            <person name="Arold S.T."/>
            <person name="Gojobori T."/>
            <person name="van der Linden C.G."/>
            <person name="van Loo E.N."/>
            <person name="Jellen E.N."/>
            <person name="Maughan P.J."/>
            <person name="Tester M."/>
        </authorList>
    </citation>
    <scope>NUCLEOTIDE SEQUENCE [LARGE SCALE GENOMIC DNA]</scope>
    <source>
        <strain evidence="1">cv. PI 614886</strain>
    </source>
</reference>